<dbReference type="InterPro" id="IPR011990">
    <property type="entry name" value="TPR-like_helical_dom_sf"/>
</dbReference>
<sequence>MKKTKQTPKDAASIKDAGNKLFARGEFEQAAKFYERGIRMIDSKSKKENGSSTTSPGIPLDDDTIYLKAVCLSNLSNCWFELGDYAKSVTVAQSCVTVLNALKETSVVEQDKIRGLYLKNILRMARAYFYGRNVEDSIQMLQELAACENQAYAKRAKKMLTQVSQYQHNNNNNDGKKTPEALLQKPVRLLRTALMEPIVEYYRFGHNGVRSALEEGPNFNGKQADTSPKIRLKDCLELDILMAGINDGRHVLATIMDVHAQYKELLGDKKENVKLRIVCNDINRASQARFVLTLVILHKIGKLAKQRKDVKTNKGKKASQWCAVLQYILLSHAMPPWVKDMAVAAMEEIMEFKTPDAFEKSYPWLQCTSEQDWKQILPILSYWIAQVGGKNHNKHSTLWDDIPDVKECLGRHLHLKEPLDQGLDINPSAPQAQAMMSARRAHAKAEMDAYVLRMSDFNNWSPQMKQQMRLKFGPGITDEDMVKAYLSTIGETLDLEDFDEKLSSRKHWMESPGIELAQSFLKSTRVLLPPSRLSECSAFSKIYDKDKGRFPGSKQAVAGCIDPADLKEAEDAVMSTWSTNPFMFDPLYHSVLFSEQRFSPVLDFLNDYMNCAYGSDVISEETKVRALFCESQAGTQSDPELAEFFDWTSCFFWNAAHALVSLCEQSDALQVEWNVGDIVSVCQRYRQAGTKRFHRAFLSNIPDYTGILPVFTDIMPLLHENKPKVSSHIHLDILLNCQCFGSYAQYIFSTTAVPTTRKAENLFGMKYLGNAEDCAWREYVWTRSGIQKHMSKDEFRRWLHRLFLLTILPPVRPFTEPIRVNYPNNVAAFVHTCKFCVDELKYPTHWISCALDELVSASSDKQFSTKAIIPASDPPQPTKSEGQDHKVDISAFTLDLRTQMAINMQQRQLSKLPLLSSLDASSLACLVLQQYELTMPITVNPLGDDYHPSYQSMGLVLEPTKPEHPMDDVDEDKMDDVTKQMFRSMSRMIGRFRSPIRDDILAQGSKSFHVLSCLEWEMIDMGESNRLRFCMSPQDFDHLRYHYVSLLRTDGWFRIGKPIQLLKAKAIY</sequence>
<dbReference type="AlphaFoldDB" id="A0A9N8H943"/>
<dbReference type="Pfam" id="PF14737">
    <property type="entry name" value="DUF4470"/>
    <property type="match status" value="1"/>
</dbReference>
<evidence type="ECO:0000259" key="1">
    <source>
        <dbReference type="Pfam" id="PF14737"/>
    </source>
</evidence>
<dbReference type="SUPFAM" id="SSF48452">
    <property type="entry name" value="TPR-like"/>
    <property type="match status" value="1"/>
</dbReference>
<accession>A0A9N8H943</accession>
<gene>
    <name evidence="2" type="ORF">SEMRO_242_G096640.1</name>
</gene>
<dbReference type="PANTHER" id="PTHR46512">
    <property type="entry name" value="PEPTIDYLPROLYL ISOMERASE"/>
    <property type="match status" value="1"/>
</dbReference>
<dbReference type="InterPro" id="IPR027974">
    <property type="entry name" value="DUF4470"/>
</dbReference>
<dbReference type="PANTHER" id="PTHR46512:SF9">
    <property type="entry name" value="PEPTIDYLPROLYL ISOMERASE"/>
    <property type="match status" value="1"/>
</dbReference>
<dbReference type="Proteomes" id="UP001153069">
    <property type="component" value="Unassembled WGS sequence"/>
</dbReference>
<evidence type="ECO:0000313" key="3">
    <source>
        <dbReference type="Proteomes" id="UP001153069"/>
    </source>
</evidence>
<name>A0A9N8H943_9STRA</name>
<feature type="domain" description="DUF4470" evidence="1">
    <location>
        <begin position="234"/>
        <end position="307"/>
    </location>
</feature>
<dbReference type="InterPro" id="IPR050754">
    <property type="entry name" value="FKBP4/5/8-like"/>
</dbReference>
<dbReference type="EMBL" id="CAICTM010000241">
    <property type="protein sequence ID" value="CAB9505751.1"/>
    <property type="molecule type" value="Genomic_DNA"/>
</dbReference>
<comment type="caution">
    <text evidence="2">The sequence shown here is derived from an EMBL/GenBank/DDBJ whole genome shotgun (WGS) entry which is preliminary data.</text>
</comment>
<evidence type="ECO:0000313" key="2">
    <source>
        <dbReference type="EMBL" id="CAB9505751.1"/>
    </source>
</evidence>
<dbReference type="OrthoDB" id="71226at2759"/>
<proteinExistence type="predicted"/>
<organism evidence="2 3">
    <name type="scientific">Seminavis robusta</name>
    <dbReference type="NCBI Taxonomy" id="568900"/>
    <lineage>
        <taxon>Eukaryota</taxon>
        <taxon>Sar</taxon>
        <taxon>Stramenopiles</taxon>
        <taxon>Ochrophyta</taxon>
        <taxon>Bacillariophyta</taxon>
        <taxon>Bacillariophyceae</taxon>
        <taxon>Bacillariophycidae</taxon>
        <taxon>Naviculales</taxon>
        <taxon>Naviculaceae</taxon>
        <taxon>Seminavis</taxon>
    </lineage>
</organism>
<dbReference type="Gene3D" id="1.25.40.10">
    <property type="entry name" value="Tetratricopeptide repeat domain"/>
    <property type="match status" value="1"/>
</dbReference>
<protein>
    <recommendedName>
        <fullName evidence="1">DUF4470 domain-containing protein</fullName>
    </recommendedName>
</protein>
<keyword evidence="3" id="KW-1185">Reference proteome</keyword>
<reference evidence="2" key="1">
    <citation type="submission" date="2020-06" db="EMBL/GenBank/DDBJ databases">
        <authorList>
            <consortium name="Plant Systems Biology data submission"/>
        </authorList>
    </citation>
    <scope>NUCLEOTIDE SEQUENCE</scope>
    <source>
        <strain evidence="2">D6</strain>
    </source>
</reference>